<dbReference type="InterPro" id="IPR015421">
    <property type="entry name" value="PyrdxlP-dep_Trfase_major"/>
</dbReference>
<keyword evidence="8" id="KW-1185">Reference proteome</keyword>
<dbReference type="Gene3D" id="3.40.640.10">
    <property type="entry name" value="Type I PLP-dependent aspartate aminotransferase-like (Major domain)"/>
    <property type="match status" value="1"/>
</dbReference>
<keyword evidence="3" id="KW-0210">Decarboxylase</keyword>
<dbReference type="PRINTS" id="PR00800">
    <property type="entry name" value="YHDCRBOXLASE"/>
</dbReference>
<keyword evidence="7" id="KW-0808">Transferase</keyword>
<reference evidence="8" key="1">
    <citation type="journal article" date="2019" name="Int. J. Syst. Evol. Microbiol.">
        <title>The Global Catalogue of Microorganisms (GCM) 10K type strain sequencing project: providing services to taxonomists for standard genome sequencing and annotation.</title>
        <authorList>
            <consortium name="The Broad Institute Genomics Platform"/>
            <consortium name="The Broad Institute Genome Sequencing Center for Infectious Disease"/>
            <person name="Wu L."/>
            <person name="Ma J."/>
        </authorList>
    </citation>
    <scope>NUCLEOTIDE SEQUENCE [LARGE SCALE GENOMIC DNA]</scope>
    <source>
        <strain evidence="8">JCM 15577</strain>
    </source>
</reference>
<dbReference type="SUPFAM" id="SSF53383">
    <property type="entry name" value="PLP-dependent transferases"/>
    <property type="match status" value="1"/>
</dbReference>
<dbReference type="PANTHER" id="PTHR11999:SF70">
    <property type="entry name" value="MIP05841P"/>
    <property type="match status" value="1"/>
</dbReference>
<evidence type="ECO:0000256" key="3">
    <source>
        <dbReference type="ARBA" id="ARBA00022793"/>
    </source>
</evidence>
<evidence type="ECO:0000313" key="7">
    <source>
        <dbReference type="EMBL" id="GAA1701427.1"/>
    </source>
</evidence>
<dbReference type="GO" id="GO:0008483">
    <property type="term" value="F:transaminase activity"/>
    <property type="evidence" value="ECO:0007669"/>
    <property type="project" value="UniProtKB-KW"/>
</dbReference>
<evidence type="ECO:0000256" key="2">
    <source>
        <dbReference type="ARBA" id="ARBA00009533"/>
    </source>
</evidence>
<name>A0ABP4UAZ8_9MICO</name>
<dbReference type="InterPro" id="IPR015422">
    <property type="entry name" value="PyrdxlP-dep_Trfase_small"/>
</dbReference>
<dbReference type="PANTHER" id="PTHR11999">
    <property type="entry name" value="GROUP II PYRIDOXAL-5-PHOSPHATE DECARBOXYLASE"/>
    <property type="match status" value="1"/>
</dbReference>
<sequence>MTASDFTPALDRAHAHARDWIASLGTRQVTPRRGGATIRNALGELPDTPTPAATVIDDLAAVVEPGLGAHGSGRFFGFVFGGGQPAGVAADWLVSAWDQNTGVLAAAPGAAEVERAAGRWLVDLLGLPATSSVGFTTGATTANLTGVLVGRDQLLRRAGGDPARGLAGGPRIRVLAGEDVHTSVLLALRYAGLPQPEVVAVDDQGRVRTDALEASLADAPSTPTLLLLQAGDLHSGASDPFAELIPIAHRHGAWVHVDGAFGLWQAASPSLRHLAAGVELADSWATDAHKTLNVPYDCGVVIVRDPAAHRAAMSIDAPYFAGFGDEFGNPYDFVPELSRRARGLPVWATLRAMGRTGVVDLIDRLAARAHEFAAGIRGIPGAQILNDVVFTQVTLAFEDDERTRAITRAILAEGDVWMSGSVWRGRAVLRISVSNWQTSTADVERGLAAIRRAVALTSTP</sequence>
<evidence type="ECO:0000256" key="6">
    <source>
        <dbReference type="RuleBase" id="RU000382"/>
    </source>
</evidence>
<comment type="caution">
    <text evidence="7">The sequence shown here is derived from an EMBL/GenBank/DDBJ whole genome shotgun (WGS) entry which is preliminary data.</text>
</comment>
<keyword evidence="5 6" id="KW-0456">Lyase</keyword>
<dbReference type="Pfam" id="PF00282">
    <property type="entry name" value="Pyridoxal_deC"/>
    <property type="match status" value="1"/>
</dbReference>
<accession>A0ABP4UAZ8</accession>
<gene>
    <name evidence="7" type="ORF">GCM10009808_19220</name>
</gene>
<dbReference type="RefSeq" id="WP_344071985.1">
    <property type="nucleotide sequence ID" value="NZ_BAAAPL010000002.1"/>
</dbReference>
<protein>
    <submittedName>
        <fullName evidence="7">Aminotransferase class V-fold PLP-dependent enzyme</fullName>
    </submittedName>
</protein>
<comment type="cofactor">
    <cofactor evidence="1 6">
        <name>pyridoxal 5'-phosphate</name>
        <dbReference type="ChEBI" id="CHEBI:597326"/>
    </cofactor>
</comment>
<dbReference type="InterPro" id="IPR002129">
    <property type="entry name" value="PyrdxlP-dep_de-COase"/>
</dbReference>
<keyword evidence="4 6" id="KW-0663">Pyridoxal phosphate</keyword>
<evidence type="ECO:0000256" key="5">
    <source>
        <dbReference type="ARBA" id="ARBA00023239"/>
    </source>
</evidence>
<dbReference type="InterPro" id="IPR015424">
    <property type="entry name" value="PyrdxlP-dep_Trfase"/>
</dbReference>
<evidence type="ECO:0000256" key="1">
    <source>
        <dbReference type="ARBA" id="ARBA00001933"/>
    </source>
</evidence>
<dbReference type="Gene3D" id="3.90.1150.10">
    <property type="entry name" value="Aspartate Aminotransferase, domain 1"/>
    <property type="match status" value="1"/>
</dbReference>
<evidence type="ECO:0000313" key="8">
    <source>
        <dbReference type="Proteomes" id="UP001501690"/>
    </source>
</evidence>
<dbReference type="EMBL" id="BAAAPL010000002">
    <property type="protein sequence ID" value="GAA1701427.1"/>
    <property type="molecule type" value="Genomic_DNA"/>
</dbReference>
<proteinExistence type="inferred from homology"/>
<organism evidence="7 8">
    <name type="scientific">Microbacterium sediminicola</name>
    <dbReference type="NCBI Taxonomy" id="415210"/>
    <lineage>
        <taxon>Bacteria</taxon>
        <taxon>Bacillati</taxon>
        <taxon>Actinomycetota</taxon>
        <taxon>Actinomycetes</taxon>
        <taxon>Micrococcales</taxon>
        <taxon>Microbacteriaceae</taxon>
        <taxon>Microbacterium</taxon>
    </lineage>
</organism>
<dbReference type="Proteomes" id="UP001501690">
    <property type="component" value="Unassembled WGS sequence"/>
</dbReference>
<keyword evidence="7" id="KW-0032">Aminotransferase</keyword>
<comment type="similarity">
    <text evidence="2 6">Belongs to the group II decarboxylase family.</text>
</comment>
<evidence type="ECO:0000256" key="4">
    <source>
        <dbReference type="ARBA" id="ARBA00022898"/>
    </source>
</evidence>
<dbReference type="InterPro" id="IPR010977">
    <property type="entry name" value="Aromatic_deC"/>
</dbReference>